<evidence type="ECO:0000313" key="2">
    <source>
        <dbReference type="Proteomes" id="UP000201235"/>
    </source>
</evidence>
<name>M4QDX8_9CAUD</name>
<dbReference type="OrthoDB" id="9331at10239"/>
<dbReference type="RefSeq" id="YP_007877628.1">
    <property type="nucleotide sequence ID" value="NC_021071.1"/>
</dbReference>
<accession>M4QDX8</accession>
<protein>
    <submittedName>
        <fullName evidence="1">Uncharacterized protein</fullName>
    </submittedName>
</protein>
<organism evidence="1 2">
    <name type="scientific">Cyanophage P-RSM1</name>
    <dbReference type="NCBI Taxonomy" id="536444"/>
    <lineage>
        <taxon>Viruses</taxon>
        <taxon>Duplodnaviria</taxon>
        <taxon>Heunggongvirae</taxon>
        <taxon>Uroviricota</taxon>
        <taxon>Caudoviricetes</taxon>
        <taxon>Pantevenvirales</taxon>
        <taxon>Kyanoviridae</taxon>
        <taxon>Emcearvirus</taxon>
        <taxon>Emcearvirus gerard</taxon>
    </lineage>
</organism>
<dbReference type="EMBL" id="HQ634175">
    <property type="protein sequence ID" value="AGH26393.1"/>
    <property type="molecule type" value="Genomic_DNA"/>
</dbReference>
<dbReference type="KEGG" id="vg:15312045"/>
<dbReference type="Proteomes" id="UP000201235">
    <property type="component" value="Segment"/>
</dbReference>
<reference evidence="1 2" key="1">
    <citation type="submission" date="2010-11" db="EMBL/GenBank/DDBJ databases">
        <title>The Genome Sequence of Cyanophage P-RSM1.</title>
        <authorList>
            <consortium name="The Broad Institute Genome Sequencing Platform"/>
            <person name="Henn M.R."/>
            <person name="Sullivan M.S."/>
            <person name="Osburne M.S."/>
            <person name="Levin J."/>
            <person name="Malboeuf C."/>
            <person name="Casali M."/>
            <person name="Russ C."/>
            <person name="Lennon N."/>
            <person name="Chapman S.B."/>
            <person name="Erlich R."/>
            <person name="Young S.K."/>
            <person name="Yandava C."/>
            <person name="Zeng Q."/>
            <person name="Alvarado L."/>
            <person name="Anderson S."/>
            <person name="Berlin A."/>
            <person name="Chen Z."/>
            <person name="Freedman E."/>
            <person name="Gellesch M."/>
            <person name="Goldberg J."/>
            <person name="Green L."/>
            <person name="Griggs A."/>
            <person name="Gujja S."/>
            <person name="Heilman E.R."/>
            <person name="Heiman D."/>
            <person name="Hollinger A."/>
            <person name="Howarth C."/>
            <person name="Larson L."/>
            <person name="Mehta T."/>
            <person name="Pearson M."/>
            <person name="Roberts A."/>
            <person name="Ryan E."/>
            <person name="Saif S."/>
            <person name="Shea T."/>
            <person name="Shenoy N."/>
            <person name="Sisk P."/>
            <person name="Stolte C."/>
            <person name="Sykes S."/>
            <person name="White J."/>
            <person name="Yu Q."/>
            <person name="Coleman M.L."/>
            <person name="Huang K.H."/>
            <person name="Weigele P.R."/>
            <person name="DeFrancesco A.S."/>
            <person name="Kern S.E."/>
            <person name="Thompson L.R."/>
            <person name="Fu R."/>
            <person name="Hombeck B."/>
            <person name="Chisholm S.W."/>
            <person name="Haas B."/>
            <person name="Nusbaum C."/>
            <person name="Birren B."/>
        </authorList>
    </citation>
    <scope>NUCLEOTIDE SEQUENCE [LARGE SCALE GENOMIC DNA]</scope>
    <source>
        <strain evidence="1 2">P-RSM1</strain>
    </source>
</reference>
<proteinExistence type="predicted"/>
<evidence type="ECO:0000313" key="1">
    <source>
        <dbReference type="EMBL" id="AGH26393.1"/>
    </source>
</evidence>
<sequence length="280" mass="31152">MAIPNKESARPIAPTGGGVGAFMETMIKDETMRPSTLNKYSVNFASPPILLSKAVGGKSEGDVLQLETKNPANLLDYYAKSVSLPSRQITTGQFQPPGASVRYATNQAFSQMQMEFIVPASQYTRAIFETWVNRISRDSNQMVDFYTQYVSPRVRVYKWESQAGKNVLTGCWEMSNVFPYNIGSIQLSNEQNQLMTLTMGFYYERYRFFNGSQFSDPGTGREITIPGQVGDTVDDATERNATLNTQNTYTGKTYTTAGVTYRSDTGRPIAYSGSYTGPRT</sequence>
<dbReference type="GeneID" id="15312045"/>
<gene>
    <name evidence="1" type="ORF">CPPG_00076</name>
</gene>
<keyword evidence="2" id="KW-1185">Reference proteome</keyword>